<sequence length="186" mass="21941">MDKKSLRKMMGEKLQTLDRFRYEQMSYEIGKSLVDTEEWKEAKTVALTVSRFPEVDTWQLIRKGWDQSKRVVVPKCHAETKQMTFRQIHSFTNLEHSFFGLFEPKEHETDAVSKEEIDLVIVPGLLYNRAGYRVGFGGGYYDRFLKDYRGYTISLAFSFQLIDHLPHEEYDIPIGKMITEKEIIRT</sequence>
<protein>
    <recommendedName>
        <fullName evidence="4">5-formyltetrahydrofolate cyclo-ligase</fullName>
        <ecNumber evidence="4">6.3.3.2</ecNumber>
    </recommendedName>
</protein>
<dbReference type="EMBL" id="JAFBFH010000003">
    <property type="protein sequence ID" value="MBM7713810.1"/>
    <property type="molecule type" value="Genomic_DNA"/>
</dbReference>
<dbReference type="EC" id="6.3.3.2" evidence="4"/>
<name>A0ABS2R333_9BACI</name>
<keyword evidence="3 4" id="KW-0067">ATP-binding</keyword>
<dbReference type="Proteomes" id="UP000823485">
    <property type="component" value="Unassembled WGS sequence"/>
</dbReference>
<dbReference type="NCBIfam" id="TIGR02727">
    <property type="entry name" value="MTHFS_bact"/>
    <property type="match status" value="1"/>
</dbReference>
<dbReference type="PANTHER" id="PTHR23407:SF1">
    <property type="entry name" value="5-FORMYLTETRAHYDROFOLATE CYCLO-LIGASE"/>
    <property type="match status" value="1"/>
</dbReference>
<keyword evidence="6" id="KW-1185">Reference proteome</keyword>
<dbReference type="Gene3D" id="3.40.50.10420">
    <property type="entry name" value="NagB/RpiA/CoA transferase-like"/>
    <property type="match status" value="1"/>
</dbReference>
<evidence type="ECO:0000313" key="5">
    <source>
        <dbReference type="EMBL" id="MBM7713810.1"/>
    </source>
</evidence>
<accession>A0ABS2R333</accession>
<evidence type="ECO:0000256" key="1">
    <source>
        <dbReference type="ARBA" id="ARBA00010638"/>
    </source>
</evidence>
<proteinExistence type="inferred from homology"/>
<comment type="catalytic activity">
    <reaction evidence="4">
        <text>(6S)-5-formyl-5,6,7,8-tetrahydrofolate + ATP = (6R)-5,10-methenyltetrahydrofolate + ADP + phosphate</text>
        <dbReference type="Rhea" id="RHEA:10488"/>
        <dbReference type="ChEBI" id="CHEBI:30616"/>
        <dbReference type="ChEBI" id="CHEBI:43474"/>
        <dbReference type="ChEBI" id="CHEBI:57455"/>
        <dbReference type="ChEBI" id="CHEBI:57457"/>
        <dbReference type="ChEBI" id="CHEBI:456216"/>
        <dbReference type="EC" id="6.3.3.2"/>
    </reaction>
</comment>
<keyword evidence="5" id="KW-0436">Ligase</keyword>
<dbReference type="Pfam" id="PF01812">
    <property type="entry name" value="5-FTHF_cyc-lig"/>
    <property type="match status" value="1"/>
</dbReference>
<evidence type="ECO:0000256" key="3">
    <source>
        <dbReference type="ARBA" id="ARBA00022840"/>
    </source>
</evidence>
<dbReference type="InterPro" id="IPR024185">
    <property type="entry name" value="FTHF_cligase-like_sf"/>
</dbReference>
<dbReference type="GO" id="GO:0030272">
    <property type="term" value="F:5-formyltetrahydrofolate cyclo-ligase activity"/>
    <property type="evidence" value="ECO:0007669"/>
    <property type="project" value="UniProtKB-EC"/>
</dbReference>
<gene>
    <name evidence="5" type="ORF">JOC94_000779</name>
</gene>
<keyword evidence="4" id="KW-0479">Metal-binding</keyword>
<comment type="cofactor">
    <cofactor evidence="4">
        <name>Mg(2+)</name>
        <dbReference type="ChEBI" id="CHEBI:18420"/>
    </cofactor>
</comment>
<dbReference type="InterPro" id="IPR002698">
    <property type="entry name" value="FTHF_cligase"/>
</dbReference>
<keyword evidence="4" id="KW-0460">Magnesium</keyword>
<reference evidence="5 6" key="1">
    <citation type="submission" date="2021-01" db="EMBL/GenBank/DDBJ databases">
        <title>Genomic Encyclopedia of Type Strains, Phase IV (KMG-IV): sequencing the most valuable type-strain genomes for metagenomic binning, comparative biology and taxonomic classification.</title>
        <authorList>
            <person name="Goeker M."/>
        </authorList>
    </citation>
    <scope>NUCLEOTIDE SEQUENCE [LARGE SCALE GENOMIC DNA]</scope>
    <source>
        <strain evidence="5 6">DSM 105453</strain>
    </source>
</reference>
<dbReference type="SUPFAM" id="SSF100950">
    <property type="entry name" value="NagB/RpiA/CoA transferase-like"/>
    <property type="match status" value="1"/>
</dbReference>
<dbReference type="PIRSF" id="PIRSF006806">
    <property type="entry name" value="FTHF_cligase"/>
    <property type="match status" value="1"/>
</dbReference>
<dbReference type="PANTHER" id="PTHR23407">
    <property type="entry name" value="ATPASE INHIBITOR/5-FORMYLTETRAHYDROFOLATE CYCLO-LIGASE"/>
    <property type="match status" value="1"/>
</dbReference>
<organism evidence="5 6">
    <name type="scientific">Siminovitchia thermophila</name>
    <dbReference type="NCBI Taxonomy" id="1245522"/>
    <lineage>
        <taxon>Bacteria</taxon>
        <taxon>Bacillati</taxon>
        <taxon>Bacillota</taxon>
        <taxon>Bacilli</taxon>
        <taxon>Bacillales</taxon>
        <taxon>Bacillaceae</taxon>
        <taxon>Siminovitchia</taxon>
    </lineage>
</organism>
<evidence type="ECO:0000256" key="4">
    <source>
        <dbReference type="RuleBase" id="RU361279"/>
    </source>
</evidence>
<keyword evidence="2 4" id="KW-0547">Nucleotide-binding</keyword>
<comment type="caution">
    <text evidence="5">The sequence shown here is derived from an EMBL/GenBank/DDBJ whole genome shotgun (WGS) entry which is preliminary data.</text>
</comment>
<comment type="similarity">
    <text evidence="1 4">Belongs to the 5-formyltetrahydrofolate cyclo-ligase family.</text>
</comment>
<evidence type="ECO:0000313" key="6">
    <source>
        <dbReference type="Proteomes" id="UP000823485"/>
    </source>
</evidence>
<dbReference type="RefSeq" id="WP_077109972.1">
    <property type="nucleotide sequence ID" value="NZ_JAFBFH010000003.1"/>
</dbReference>
<dbReference type="InterPro" id="IPR037171">
    <property type="entry name" value="NagB/RpiA_transferase-like"/>
</dbReference>
<evidence type="ECO:0000256" key="2">
    <source>
        <dbReference type="ARBA" id="ARBA00022741"/>
    </source>
</evidence>